<dbReference type="GO" id="GO:0005319">
    <property type="term" value="F:lipid transporter activity"/>
    <property type="evidence" value="ECO:0000318"/>
    <property type="project" value="GO_Central"/>
</dbReference>
<keyword evidence="6" id="KW-0067">ATP-binding</keyword>
<dbReference type="InterPro" id="IPR056788">
    <property type="entry name" value="ABCA2/9/11_C"/>
</dbReference>
<dbReference type="InterPro" id="IPR027417">
    <property type="entry name" value="P-loop_NTPase"/>
</dbReference>
<evidence type="ECO:0000256" key="5">
    <source>
        <dbReference type="ARBA" id="ARBA00022741"/>
    </source>
</evidence>
<reference evidence="12 13" key="1">
    <citation type="journal article" date="2014" name="Nat. Commun.">
        <title>Klebsormidium flaccidum genome reveals primary factors for plant terrestrial adaptation.</title>
        <authorList>
            <person name="Hori K."/>
            <person name="Maruyama F."/>
            <person name="Fujisawa T."/>
            <person name="Togashi T."/>
            <person name="Yamamoto N."/>
            <person name="Seo M."/>
            <person name="Sato S."/>
            <person name="Yamada T."/>
            <person name="Mori H."/>
            <person name="Tajima N."/>
            <person name="Moriyama T."/>
            <person name="Ikeuchi M."/>
            <person name="Watanabe M."/>
            <person name="Wada H."/>
            <person name="Kobayashi K."/>
            <person name="Saito M."/>
            <person name="Masuda T."/>
            <person name="Sasaki-Sekimoto Y."/>
            <person name="Mashiguchi K."/>
            <person name="Awai K."/>
            <person name="Shimojima M."/>
            <person name="Masuda S."/>
            <person name="Iwai M."/>
            <person name="Nobusawa T."/>
            <person name="Narise T."/>
            <person name="Kondo S."/>
            <person name="Saito H."/>
            <person name="Sato R."/>
            <person name="Murakawa M."/>
            <person name="Ihara Y."/>
            <person name="Oshima-Yamada Y."/>
            <person name="Ohtaka K."/>
            <person name="Satoh M."/>
            <person name="Sonobe K."/>
            <person name="Ishii M."/>
            <person name="Ohtani R."/>
            <person name="Kanamori-Sato M."/>
            <person name="Honoki R."/>
            <person name="Miyazaki D."/>
            <person name="Mochizuki H."/>
            <person name="Umetsu J."/>
            <person name="Higashi K."/>
            <person name="Shibata D."/>
            <person name="Kamiya Y."/>
            <person name="Sato N."/>
            <person name="Nakamura Y."/>
            <person name="Tabata S."/>
            <person name="Ida S."/>
            <person name="Kurokawa K."/>
            <person name="Ohta H."/>
        </authorList>
    </citation>
    <scope>NUCLEOTIDE SEQUENCE [LARGE SCALE GENOMIC DNA]</scope>
    <source>
        <strain evidence="12 13">NIES-2285</strain>
    </source>
</reference>
<dbReference type="InterPro" id="IPR013525">
    <property type="entry name" value="ABC2_TM"/>
</dbReference>
<dbReference type="GO" id="GO:0042626">
    <property type="term" value="F:ATPase-coupled transmembrane transporter activity"/>
    <property type="evidence" value="ECO:0000318"/>
    <property type="project" value="GO_Central"/>
</dbReference>
<dbReference type="InterPro" id="IPR003593">
    <property type="entry name" value="AAA+_ATPase"/>
</dbReference>
<proteinExistence type="inferred from homology"/>
<feature type="transmembrane region" description="Helical" evidence="10">
    <location>
        <begin position="385"/>
        <end position="403"/>
    </location>
</feature>
<dbReference type="Pfam" id="PF25158">
    <property type="entry name" value="ABCA11_C"/>
    <property type="match status" value="1"/>
</dbReference>
<dbReference type="OMA" id="RTIWSLF"/>
<evidence type="ECO:0000256" key="1">
    <source>
        <dbReference type="ARBA" id="ARBA00004141"/>
    </source>
</evidence>
<dbReference type="InterPro" id="IPR026082">
    <property type="entry name" value="ABCA"/>
</dbReference>
<dbReference type="CDD" id="cd03263">
    <property type="entry name" value="ABC_subfamily_A"/>
    <property type="match status" value="1"/>
</dbReference>
<gene>
    <name evidence="12" type="ORF">KFL_004170120</name>
</gene>
<feature type="region of interest" description="Disordered" evidence="9">
    <location>
        <begin position="503"/>
        <end position="537"/>
    </location>
</feature>
<feature type="transmembrane region" description="Helical" evidence="10">
    <location>
        <begin position="246"/>
        <end position="264"/>
    </location>
</feature>
<comment type="similarity">
    <text evidence="2">Belongs to the ABC transporter superfamily. ABCA family. CPR flippase (TC 3.A.1.211) subfamily.</text>
</comment>
<feature type="region of interest" description="Disordered" evidence="9">
    <location>
        <begin position="949"/>
        <end position="981"/>
    </location>
</feature>
<evidence type="ECO:0000256" key="3">
    <source>
        <dbReference type="ARBA" id="ARBA00022448"/>
    </source>
</evidence>
<keyword evidence="3" id="KW-0813">Transport</keyword>
<feature type="transmembrane region" description="Helical" evidence="10">
    <location>
        <begin position="284"/>
        <end position="308"/>
    </location>
</feature>
<dbReference type="GO" id="GO:0016020">
    <property type="term" value="C:membrane"/>
    <property type="evidence" value="ECO:0007669"/>
    <property type="project" value="UniProtKB-SubCell"/>
</dbReference>
<evidence type="ECO:0000259" key="11">
    <source>
        <dbReference type="PROSITE" id="PS50893"/>
    </source>
</evidence>
<evidence type="ECO:0000256" key="4">
    <source>
        <dbReference type="ARBA" id="ARBA00022692"/>
    </source>
</evidence>
<evidence type="ECO:0000256" key="9">
    <source>
        <dbReference type="SAM" id="MobiDB-lite"/>
    </source>
</evidence>
<name>A0A1Y1IBG3_KLENI</name>
<evidence type="ECO:0000256" key="8">
    <source>
        <dbReference type="ARBA" id="ARBA00023136"/>
    </source>
</evidence>
<dbReference type="PROSITE" id="PS50893">
    <property type="entry name" value="ABC_TRANSPORTER_2"/>
    <property type="match status" value="1"/>
</dbReference>
<dbReference type="Gene3D" id="3.40.50.300">
    <property type="entry name" value="P-loop containing nucleotide triphosphate hydrolases"/>
    <property type="match status" value="1"/>
</dbReference>
<dbReference type="InterPro" id="IPR017871">
    <property type="entry name" value="ABC_transporter-like_CS"/>
</dbReference>
<dbReference type="EMBL" id="DF237366">
    <property type="protein sequence ID" value="GAQ88314.1"/>
    <property type="molecule type" value="Genomic_DNA"/>
</dbReference>
<evidence type="ECO:0000313" key="12">
    <source>
        <dbReference type="EMBL" id="GAQ88314.1"/>
    </source>
</evidence>
<keyword evidence="7 10" id="KW-1133">Transmembrane helix</keyword>
<dbReference type="PROSITE" id="PS00211">
    <property type="entry name" value="ABC_TRANSPORTER_1"/>
    <property type="match status" value="1"/>
</dbReference>
<dbReference type="GO" id="GO:0016887">
    <property type="term" value="F:ATP hydrolysis activity"/>
    <property type="evidence" value="ECO:0007669"/>
    <property type="project" value="InterPro"/>
</dbReference>
<dbReference type="PANTHER" id="PTHR19229:SF205">
    <property type="entry name" value="ABC TRANSPORTER A FAMILY MEMBER 1-RELATED"/>
    <property type="match status" value="1"/>
</dbReference>
<comment type="subcellular location">
    <subcellularLocation>
        <location evidence="1">Membrane</location>
        <topology evidence="1">Multi-pass membrane protein</topology>
    </subcellularLocation>
</comment>
<accession>A0A1Y1IBG3</accession>
<dbReference type="Pfam" id="PF00005">
    <property type="entry name" value="ABC_tran"/>
    <property type="match status" value="1"/>
</dbReference>
<dbReference type="GO" id="GO:0140359">
    <property type="term" value="F:ABC-type transporter activity"/>
    <property type="evidence" value="ECO:0007669"/>
    <property type="project" value="InterPro"/>
</dbReference>
<dbReference type="AlphaFoldDB" id="A0A1Y1IBG3"/>
<keyword evidence="4 10" id="KW-0812">Transmembrane</keyword>
<feature type="transmembrane region" description="Helical" evidence="10">
    <location>
        <begin position="320"/>
        <end position="341"/>
    </location>
</feature>
<evidence type="ECO:0000256" key="7">
    <source>
        <dbReference type="ARBA" id="ARBA00022989"/>
    </source>
</evidence>
<evidence type="ECO:0000313" key="13">
    <source>
        <dbReference type="Proteomes" id="UP000054558"/>
    </source>
</evidence>
<dbReference type="GO" id="GO:0005524">
    <property type="term" value="F:ATP binding"/>
    <property type="evidence" value="ECO:0007669"/>
    <property type="project" value="UniProtKB-KW"/>
</dbReference>
<evidence type="ECO:0000256" key="2">
    <source>
        <dbReference type="ARBA" id="ARBA00008526"/>
    </source>
</evidence>
<dbReference type="FunFam" id="3.40.50.300:FF:000665">
    <property type="entry name" value="ABC transporter A family member 2"/>
    <property type="match status" value="1"/>
</dbReference>
<dbReference type="SMART" id="SM00382">
    <property type="entry name" value="AAA"/>
    <property type="match status" value="1"/>
</dbReference>
<protein>
    <submittedName>
        <fullName evidence="12">ABC transporter A family</fullName>
    </submittedName>
</protein>
<evidence type="ECO:0000256" key="6">
    <source>
        <dbReference type="ARBA" id="ARBA00022840"/>
    </source>
</evidence>
<dbReference type="InterPro" id="IPR003439">
    <property type="entry name" value="ABC_transporter-like_ATP-bd"/>
</dbReference>
<dbReference type="SUPFAM" id="SSF52540">
    <property type="entry name" value="P-loop containing nucleoside triphosphate hydrolases"/>
    <property type="match status" value="1"/>
</dbReference>
<dbReference type="Pfam" id="PF12698">
    <property type="entry name" value="ABC2_membrane_3"/>
    <property type="match status" value="1"/>
</dbReference>
<evidence type="ECO:0000256" key="10">
    <source>
        <dbReference type="SAM" id="Phobius"/>
    </source>
</evidence>
<keyword evidence="5" id="KW-0547">Nucleotide-binding</keyword>
<keyword evidence="13" id="KW-1185">Reference proteome</keyword>
<dbReference type="STRING" id="105231.A0A1Y1IBG3"/>
<organism evidence="12 13">
    <name type="scientific">Klebsormidium nitens</name>
    <name type="common">Green alga</name>
    <name type="synonym">Ulothrix nitens</name>
    <dbReference type="NCBI Taxonomy" id="105231"/>
    <lineage>
        <taxon>Eukaryota</taxon>
        <taxon>Viridiplantae</taxon>
        <taxon>Streptophyta</taxon>
        <taxon>Klebsormidiophyceae</taxon>
        <taxon>Klebsormidiales</taxon>
        <taxon>Klebsormidiaceae</taxon>
        <taxon>Klebsormidium</taxon>
    </lineage>
</organism>
<dbReference type="OrthoDB" id="10255969at2759"/>
<dbReference type="Proteomes" id="UP000054558">
    <property type="component" value="Unassembled WGS sequence"/>
</dbReference>
<feature type="domain" description="ABC transporter" evidence="11">
    <location>
        <begin position="540"/>
        <end position="790"/>
    </location>
</feature>
<keyword evidence="8 10" id="KW-0472">Membrane</keyword>
<feature type="transmembrane region" description="Helical" evidence="10">
    <location>
        <begin position="48"/>
        <end position="68"/>
    </location>
</feature>
<feature type="transmembrane region" description="Helical" evidence="10">
    <location>
        <begin position="353"/>
        <end position="373"/>
    </location>
</feature>
<sequence>MDADQSQRQAAPVPVISRATGWRLFAKQFKALFWKNVLLSWRNSRATALQLLSSLFFIFLIFIVAKAIDAQNKGNTGFKSLRTPEPFLIPALPACETGYYIKKPCYDFVYAPNNLTSVNTIVGNMRAQNPGRPIPPEKVRAFSSAAEVDAWLLANPSRSPAAVIFQETALGLGYGLQVNSTIKNQRGQYEDVNFKFQAPLQQAVEREIVRFVTGDGPALNWYTWMVEFAHPATTNFSAAGAVAPTFLFAAAMFGFVIQIGAVVAERELKLRQAMDTMGLKVSVFWLTWVAWEVVLVFISSLFIVIFGLMFQFDLFKRNGFFVLFILFFLFELAMVGLAFLASTFLQSSAPATTLGFFIFILGFIVQLVTAFGFPYDKSFAPWIRYLWSLFPPNLLAIGLQYLGDATATKDDRGIKWSQITSHCGKGNSFGGINDDCVFPLSNCFKYLFVEFLLYTLLATYLDRVFPDVNGVRRPWLFFLYPSYWTGSKGGFSGTTGCCSCTGREPPLPPSSGPEDEDVVAEREKVEAQAQAGAPPPGTSVQLRNLRKTFAGTRSCSCKYCCFCTCTSTAPFHAVKGVSFTIEENKLFCLLGPNGAGKTTTINMLTGVLPATAGSALVYDNEITDAAGMARVRSFMGVCPQFDILWGDLTGKEHLWLFANIRGLPKQQVAQEVDDLLAQVRLVEAGGVRSASYSGGMKRRLSVAVALIGDPKVVYLDEPTTGMDPISRRHVWDIIEACKPGRAFILTTHSMEEADILGDTIAIMAKGRMRCIGSSIHLKNKFGAGYIVNVSVRSAGSYVDLPGATSWEADAHKADAVKAFFKQGLGVEAAEESKAYIRFLVPRSAERVLPEFFAALQARRGELGVTDVQLSLSTLEEVFLAIARQAELETAQAEGRYDKITLGDGTTLQVPIGAPYVALPGSASADYPNGLMVEVTWQQDDAGRLMVSHHSEPMPAPAPAARFTQQDSGLGRRARRSLSKNNSNIGQALTEIELAGAGVLPSTLEPAPPLGPMRR</sequence>
<dbReference type="PANTHER" id="PTHR19229">
    <property type="entry name" value="ATP-BINDING CASSETTE TRANSPORTER SUBFAMILY A ABCA"/>
    <property type="match status" value="1"/>
</dbReference>
<dbReference type="GO" id="GO:0006869">
    <property type="term" value="P:lipid transport"/>
    <property type="evidence" value="ECO:0000318"/>
    <property type="project" value="GO_Central"/>
</dbReference>